<feature type="region of interest" description="Disordered" evidence="12">
    <location>
        <begin position="43"/>
        <end position="79"/>
    </location>
</feature>
<evidence type="ECO:0000256" key="4">
    <source>
        <dbReference type="ARBA" id="ARBA00022555"/>
    </source>
</evidence>
<dbReference type="EMBL" id="HBHL01004980">
    <property type="protein sequence ID" value="CAD9714384.1"/>
    <property type="molecule type" value="Transcribed_RNA"/>
</dbReference>
<dbReference type="InterPro" id="IPR023382">
    <property type="entry name" value="MnmA-like_central_sf"/>
</dbReference>
<evidence type="ECO:0000259" key="14">
    <source>
        <dbReference type="Pfam" id="PF20259"/>
    </source>
</evidence>
<dbReference type="SUPFAM" id="SSF52402">
    <property type="entry name" value="Adenine nucleotide alpha hydrolases-like"/>
    <property type="match status" value="1"/>
</dbReference>
<evidence type="ECO:0000256" key="3">
    <source>
        <dbReference type="ARBA" id="ARBA00011953"/>
    </source>
</evidence>
<keyword evidence="10" id="KW-1015">Disulfide bond</keyword>
<keyword evidence="4" id="KW-0820">tRNA-binding</keyword>
<dbReference type="Pfam" id="PF20258">
    <property type="entry name" value="tRNA_Me_trans_C"/>
    <property type="match status" value="1"/>
</dbReference>
<dbReference type="InterPro" id="IPR014729">
    <property type="entry name" value="Rossmann-like_a/b/a_fold"/>
</dbReference>
<evidence type="ECO:0000256" key="11">
    <source>
        <dbReference type="ARBA" id="ARBA00049564"/>
    </source>
</evidence>
<feature type="compositionally biased region" description="Low complexity" evidence="12">
    <location>
        <begin position="46"/>
        <end position="78"/>
    </location>
</feature>
<accession>A0A7S2WXY6</accession>
<evidence type="ECO:0000256" key="8">
    <source>
        <dbReference type="ARBA" id="ARBA00022840"/>
    </source>
</evidence>
<dbReference type="Gene3D" id="2.40.30.10">
    <property type="entry name" value="Translation factors"/>
    <property type="match status" value="1"/>
</dbReference>
<keyword evidence="7" id="KW-0547">Nucleotide-binding</keyword>
<dbReference type="PANTHER" id="PTHR43052:SF1">
    <property type="entry name" value="TRNA-5-TAURINOMETHYLURIDINE 2-SULFURTRANSFERASE"/>
    <property type="match status" value="1"/>
</dbReference>
<dbReference type="EC" id="2.8.1.14" evidence="3"/>
<reference evidence="15" key="1">
    <citation type="submission" date="2021-01" db="EMBL/GenBank/DDBJ databases">
        <authorList>
            <person name="Corre E."/>
            <person name="Pelletier E."/>
            <person name="Niang G."/>
            <person name="Scheremetjew M."/>
            <person name="Finn R."/>
            <person name="Kale V."/>
            <person name="Holt S."/>
            <person name="Cochrane G."/>
            <person name="Meng A."/>
            <person name="Brown T."/>
            <person name="Cohen L."/>
        </authorList>
    </citation>
    <scope>NUCLEOTIDE SEQUENCE</scope>
    <source>
        <strain evidence="15">CCMP1205</strain>
    </source>
</reference>
<keyword evidence="9" id="KW-0694">RNA-binding</keyword>
<comment type="catalytic activity">
    <reaction evidence="11">
        <text>5-taurinomethyluridine(34) in tRNA + S-sulfanyl-L-cysteinyl-[protein] + AH2 + ATP = 5-taurinomethyl-2-thiouridine(34) in tRNA + L-cysteinyl-[protein] + A + AMP + diphosphate + H(+)</text>
        <dbReference type="Rhea" id="RHEA:47040"/>
        <dbReference type="Rhea" id="RHEA-COMP:10131"/>
        <dbReference type="Rhea" id="RHEA-COMP:11726"/>
        <dbReference type="Rhea" id="RHEA-COMP:11732"/>
        <dbReference type="Rhea" id="RHEA-COMP:11733"/>
        <dbReference type="ChEBI" id="CHEBI:13193"/>
        <dbReference type="ChEBI" id="CHEBI:15378"/>
        <dbReference type="ChEBI" id="CHEBI:17499"/>
        <dbReference type="ChEBI" id="CHEBI:29950"/>
        <dbReference type="ChEBI" id="CHEBI:30616"/>
        <dbReference type="ChEBI" id="CHEBI:33019"/>
        <dbReference type="ChEBI" id="CHEBI:61963"/>
        <dbReference type="ChEBI" id="CHEBI:87171"/>
        <dbReference type="ChEBI" id="CHEBI:87172"/>
        <dbReference type="ChEBI" id="CHEBI:456215"/>
        <dbReference type="EC" id="2.8.1.14"/>
    </reaction>
</comment>
<protein>
    <recommendedName>
        <fullName evidence="3">tRNA-5-taurinomethyluridine 2-sulfurtransferase</fullName>
        <ecNumber evidence="3">2.8.1.14</ecNumber>
    </recommendedName>
</protein>
<evidence type="ECO:0000256" key="5">
    <source>
        <dbReference type="ARBA" id="ARBA00022679"/>
    </source>
</evidence>
<feature type="domain" description="tRNA-specific 2-thiouridylase MnmA-like C-terminal" evidence="13">
    <location>
        <begin position="397"/>
        <end position="473"/>
    </location>
</feature>
<evidence type="ECO:0000259" key="13">
    <source>
        <dbReference type="Pfam" id="PF20258"/>
    </source>
</evidence>
<dbReference type="Gene3D" id="2.30.30.280">
    <property type="entry name" value="Adenine nucleotide alpha hydrolases-like domains"/>
    <property type="match status" value="1"/>
</dbReference>
<evidence type="ECO:0000256" key="10">
    <source>
        <dbReference type="ARBA" id="ARBA00023157"/>
    </source>
</evidence>
<dbReference type="PANTHER" id="PTHR43052">
    <property type="match status" value="1"/>
</dbReference>
<dbReference type="Gene3D" id="3.40.50.620">
    <property type="entry name" value="HUPs"/>
    <property type="match status" value="1"/>
</dbReference>
<dbReference type="NCBIfam" id="TIGR00420">
    <property type="entry name" value="trmU"/>
    <property type="match status" value="1"/>
</dbReference>
<evidence type="ECO:0000256" key="6">
    <source>
        <dbReference type="ARBA" id="ARBA00022694"/>
    </source>
</evidence>
<dbReference type="AlphaFoldDB" id="A0A7S2WXY6"/>
<sequence>MARATRGTRGTVSAASATAERRPLPRGVVRNLSERFHALRKERRTAWTGTSSSSATTSAASSSSSSGSSTRGWRCSSSLGERRATNELASVSKPGGSLEEEEYVLACCEAEAGPLTVAVLVSGGVDSSVALSLLKRAGHKLKAFYLQIWFEEAFDNYWGECPWEDDLKYVKEVCEQAGVELEVVPLTKEYWDMVVSYSINEIKAGCTPNPDMMCNSKIKFGAFVDYLEAKYPTGTWDRVASGHYARIRQTEGGERVLSMSRDERKDQTYFLASLRTDQLERCMFPIGCFAKDEVRMLAQKFELATRDRKDSQGICFLGKVDFDEFIEKHLGTREGLFVEDETKEVMGKHRGYWFHTIGQRKGIGLSHGPWYVSSKDVENNIVYISKNYHNEVRERSSFLCSGFNWIAGITAPQAKGVLRCKVRHGPGMYECKFTETEAGGMARVDIKGKDHGFAPGQYAVFYDDDICIGSAIIRSMPEPLASKAPPRDVS</sequence>
<dbReference type="NCBIfam" id="NF001138">
    <property type="entry name" value="PRK00143.1"/>
    <property type="match status" value="1"/>
</dbReference>
<gene>
    <name evidence="15" type="ORF">CPRI1469_LOCUS3237</name>
</gene>
<dbReference type="InterPro" id="IPR046884">
    <property type="entry name" value="MnmA-like_central"/>
</dbReference>
<dbReference type="GO" id="GO:0000049">
    <property type="term" value="F:tRNA binding"/>
    <property type="evidence" value="ECO:0007669"/>
    <property type="project" value="UniProtKB-KW"/>
</dbReference>
<dbReference type="InterPro" id="IPR051305">
    <property type="entry name" value="tRNA_2-thiouridylase_MnmA"/>
</dbReference>
<comment type="similarity">
    <text evidence="2">Belongs to the MnmA/TRMU family.</text>
</comment>
<feature type="region of interest" description="Disordered" evidence="12">
    <location>
        <begin position="1"/>
        <end position="31"/>
    </location>
</feature>
<evidence type="ECO:0000256" key="12">
    <source>
        <dbReference type="SAM" id="MobiDB-lite"/>
    </source>
</evidence>
<organism evidence="15">
    <name type="scientific">Chloropicon primus</name>
    <dbReference type="NCBI Taxonomy" id="1764295"/>
    <lineage>
        <taxon>Eukaryota</taxon>
        <taxon>Viridiplantae</taxon>
        <taxon>Chlorophyta</taxon>
        <taxon>Chloropicophyceae</taxon>
        <taxon>Chloropicales</taxon>
        <taxon>Chloropicaceae</taxon>
        <taxon>Chloropicon</taxon>
    </lineage>
</organism>
<dbReference type="GO" id="GO:0005524">
    <property type="term" value="F:ATP binding"/>
    <property type="evidence" value="ECO:0007669"/>
    <property type="project" value="UniProtKB-KW"/>
</dbReference>
<dbReference type="HAMAP" id="MF_00144">
    <property type="entry name" value="tRNA_thiouridyl_MnmA"/>
    <property type="match status" value="1"/>
</dbReference>
<dbReference type="InterPro" id="IPR004506">
    <property type="entry name" value="MnmA-like"/>
</dbReference>
<dbReference type="CDD" id="cd01998">
    <property type="entry name" value="MnmA_TRMU-like"/>
    <property type="match status" value="1"/>
</dbReference>
<keyword evidence="5" id="KW-0808">Transferase</keyword>
<keyword evidence="6" id="KW-0819">tRNA processing</keyword>
<evidence type="ECO:0000256" key="7">
    <source>
        <dbReference type="ARBA" id="ARBA00022741"/>
    </source>
</evidence>
<name>A0A7S2WXY6_9CHLO</name>
<evidence type="ECO:0000256" key="2">
    <source>
        <dbReference type="ARBA" id="ARBA00006191"/>
    </source>
</evidence>
<feature type="domain" description="tRNA-specific 2-thiouridylase MnmA-like central" evidence="14">
    <location>
        <begin position="324"/>
        <end position="386"/>
    </location>
</feature>
<keyword evidence="8" id="KW-0067">ATP-binding</keyword>
<dbReference type="InterPro" id="IPR046885">
    <property type="entry name" value="MnmA-like_C"/>
</dbReference>
<comment type="function">
    <text evidence="1">Catalyzes the 2-thiolation of uridine at the wobble position (U34) of mitochondrial tRNA(Lys), tRNA(Glu) and tRNA(Gln). Required for the formation of 5-taurinomethyl-2-thiouridine (tm5s2U) of mitochondrial tRNA(Lys), tRNA(Glu), and tRNA(Gln) at the wobble position. ATP is required to activate the C2 atom of the wobble base.</text>
</comment>
<dbReference type="Pfam" id="PF03054">
    <property type="entry name" value="tRNA_Me_trans"/>
    <property type="match status" value="1"/>
</dbReference>
<evidence type="ECO:0000256" key="9">
    <source>
        <dbReference type="ARBA" id="ARBA00022884"/>
    </source>
</evidence>
<proteinExistence type="inferred from homology"/>
<dbReference type="FunFam" id="2.30.30.280:FF:000001">
    <property type="entry name" value="tRNA-specific 2-thiouridylase MnmA"/>
    <property type="match status" value="1"/>
</dbReference>
<evidence type="ECO:0000256" key="1">
    <source>
        <dbReference type="ARBA" id="ARBA00003986"/>
    </source>
</evidence>
<evidence type="ECO:0000313" key="15">
    <source>
        <dbReference type="EMBL" id="CAD9714384.1"/>
    </source>
</evidence>
<dbReference type="GO" id="GO:0061708">
    <property type="term" value="F:tRNA-5-taurinomethyluridine 2-sulfurtransferase"/>
    <property type="evidence" value="ECO:0007669"/>
    <property type="project" value="UniProtKB-EC"/>
</dbReference>
<dbReference type="GO" id="GO:0008033">
    <property type="term" value="P:tRNA processing"/>
    <property type="evidence" value="ECO:0007669"/>
    <property type="project" value="UniProtKB-KW"/>
</dbReference>
<dbReference type="Pfam" id="PF20259">
    <property type="entry name" value="tRNA_Me_trans_M"/>
    <property type="match status" value="1"/>
</dbReference>